<dbReference type="Gene3D" id="3.30.2280.10">
    <property type="entry name" value="Hypothetical protein (hspc210)"/>
    <property type="match status" value="1"/>
</dbReference>
<protein>
    <recommendedName>
        <fullName evidence="3">GSKIP domain-containing protein</fullName>
    </recommendedName>
</protein>
<keyword evidence="2" id="KW-1185">Reference proteome</keyword>
<reference evidence="1 2" key="1">
    <citation type="journal article" date="2012" name="Eukaryot. Cell">
        <title>Draft genome sequence of Wickerhamomyces ciferrii NRRL Y-1031 F-60-10.</title>
        <authorList>
            <person name="Schneider J."/>
            <person name="Andrea H."/>
            <person name="Blom J."/>
            <person name="Jaenicke S."/>
            <person name="Ruckert C."/>
            <person name="Schorsch C."/>
            <person name="Szczepanowski R."/>
            <person name="Farwick M."/>
            <person name="Goesmann A."/>
            <person name="Puhler A."/>
            <person name="Schaffer S."/>
            <person name="Tauch A."/>
            <person name="Kohler T."/>
            <person name="Brinkrolf K."/>
        </authorList>
    </citation>
    <scope>NUCLEOTIDE SEQUENCE [LARGE SCALE GENOMIC DNA]</scope>
    <source>
        <strain evidence="2">ATCC 14091 / BCRC 22168 / CBS 111 / JCM 3599 / NBRC 0793 / NRRL Y-1031 F-60-10</strain>
    </source>
</reference>
<comment type="caution">
    <text evidence="1">The sequence shown here is derived from an EMBL/GenBank/DDBJ whole genome shotgun (WGS) entry which is preliminary data.</text>
</comment>
<dbReference type="Proteomes" id="UP000009328">
    <property type="component" value="Unassembled WGS sequence"/>
</dbReference>
<gene>
    <name evidence="1" type="ORF">BN7_2318</name>
</gene>
<dbReference type="InterPro" id="IPR023231">
    <property type="entry name" value="GSKIP_dom_sf"/>
</dbReference>
<dbReference type="EMBL" id="CAIF01000051">
    <property type="protein sequence ID" value="CCH42774.1"/>
    <property type="molecule type" value="Genomic_DNA"/>
</dbReference>
<evidence type="ECO:0000313" key="2">
    <source>
        <dbReference type="Proteomes" id="UP000009328"/>
    </source>
</evidence>
<dbReference type="InParanoid" id="K0KN58"/>
<dbReference type="HOGENOM" id="CLU_2485047_0_0_1"/>
<evidence type="ECO:0000313" key="1">
    <source>
        <dbReference type="EMBL" id="CCH42774.1"/>
    </source>
</evidence>
<sequence length="87" mass="10209">MSEHEQIIKEYHDGFFKELENIGDHLSIKTHEDEIYKIQFTNSGWLLNETELFETFESCFISKSSGFKSKFHGKLFDKLSALQNDDS</sequence>
<dbReference type="AlphaFoldDB" id="K0KN58"/>
<evidence type="ECO:0008006" key="3">
    <source>
        <dbReference type="Google" id="ProtNLM"/>
    </source>
</evidence>
<accession>K0KN58</accession>
<organism evidence="1 2">
    <name type="scientific">Wickerhamomyces ciferrii (strain ATCC 14091 / BCRC 22168 / CBS 111 / JCM 3599 / NBRC 0793 / NRRL Y-1031 F-60-10)</name>
    <name type="common">Yeast</name>
    <name type="synonym">Pichia ciferrii</name>
    <dbReference type="NCBI Taxonomy" id="1206466"/>
    <lineage>
        <taxon>Eukaryota</taxon>
        <taxon>Fungi</taxon>
        <taxon>Dikarya</taxon>
        <taxon>Ascomycota</taxon>
        <taxon>Saccharomycotina</taxon>
        <taxon>Saccharomycetes</taxon>
        <taxon>Phaffomycetales</taxon>
        <taxon>Wickerhamomycetaceae</taxon>
        <taxon>Wickerhamomyces</taxon>
    </lineage>
</organism>
<proteinExistence type="predicted"/>
<name>K0KN58_WICCF</name>
<dbReference type="SUPFAM" id="SSF103107">
    <property type="entry name" value="Hypothetical protein c14orf129, hspc210"/>
    <property type="match status" value="1"/>
</dbReference>